<dbReference type="Proteomes" id="UP000394068">
    <property type="component" value="Unassembled WGS sequence"/>
</dbReference>
<accession>A0A4U9XW71</accession>
<name>A0A4U9XW71_9STRE</name>
<organism evidence="2 3">
    <name type="scientific">Streptococcus pseudoporcinus</name>
    <dbReference type="NCBI Taxonomy" id="361101"/>
    <lineage>
        <taxon>Bacteria</taxon>
        <taxon>Bacillati</taxon>
        <taxon>Bacillota</taxon>
        <taxon>Bacilli</taxon>
        <taxon>Lactobacillales</taxon>
        <taxon>Streptococcaceae</taxon>
        <taxon>Streptococcus</taxon>
    </lineage>
</organism>
<gene>
    <name evidence="2" type="ORF">NCTC5386_01527</name>
</gene>
<dbReference type="EMBL" id="CABEHT010000001">
    <property type="protein sequence ID" value="VTS16961.1"/>
    <property type="molecule type" value="Genomic_DNA"/>
</dbReference>
<evidence type="ECO:0000259" key="1">
    <source>
        <dbReference type="Pfam" id="PF14028"/>
    </source>
</evidence>
<protein>
    <submittedName>
        <fullName evidence="2">Thiopeptide-type bacteriocin biosynthesis domain</fullName>
    </submittedName>
</protein>
<dbReference type="Pfam" id="PF14028">
    <property type="entry name" value="Lant_dehydr_C"/>
    <property type="match status" value="1"/>
</dbReference>
<dbReference type="RefSeq" id="WP_077353875.1">
    <property type="nucleotide sequence ID" value="NZ_CABEHT010000001.1"/>
</dbReference>
<dbReference type="AlphaFoldDB" id="A0A4U9XW71"/>
<evidence type="ECO:0000313" key="2">
    <source>
        <dbReference type="EMBL" id="VTS16961.1"/>
    </source>
</evidence>
<dbReference type="InterPro" id="IPR023809">
    <property type="entry name" value="Thiopep_bacteriocin_synth_dom"/>
</dbReference>
<sequence length="281" mass="33585">MWTYYKIYYYNNQDKLLNESIFKGLSELSISDFFFIRYWEGGPHIRLRIREKNNTCKINRLFSKIQQYLNDSDSKVNYSEVDYKSISKYLEKIDYDETSMIRVEDNSIISSQYIPEIEKYGKNGIAFAEKEFIFSSNLIRIILNKVHSRKSKIILSSLFQKKVIATVLRMTEYQSFFRDYQSYWKMYMDLPQQELINKEASDIMGIISESNFQETDLFFTKIGLGNFYESIFLELARCEKNIPNTYYLFNFIHLFNNRLGVSLQDEVLTSLIAQELFDLER</sequence>
<reference evidence="2 3" key="1">
    <citation type="submission" date="2019-05" db="EMBL/GenBank/DDBJ databases">
        <authorList>
            <consortium name="Pathogen Informatics"/>
        </authorList>
    </citation>
    <scope>NUCLEOTIDE SEQUENCE [LARGE SCALE GENOMIC DNA]</scope>
    <source>
        <strain evidence="2 3">NCTC5386</strain>
    </source>
</reference>
<feature type="domain" description="Thiopeptide-type bacteriocin biosynthesis" evidence="1">
    <location>
        <begin position="2"/>
        <end position="270"/>
    </location>
</feature>
<proteinExistence type="predicted"/>
<evidence type="ECO:0000313" key="3">
    <source>
        <dbReference type="Proteomes" id="UP000394068"/>
    </source>
</evidence>